<dbReference type="AlphaFoldDB" id="A0A6M3J5L1"/>
<gene>
    <name evidence="1" type="ORF">MM415B00496_0023</name>
</gene>
<dbReference type="EMBL" id="MT141520">
    <property type="protein sequence ID" value="QJA64465.1"/>
    <property type="molecule type" value="Genomic_DNA"/>
</dbReference>
<sequence>MNNLEIHKLKKFCDTHGIDRAEIDDSLTYWEAKEHLDKFVTKDADDLLEWEELLKDDSEQWKANADFYDSLSVEQKMFIRPEFLNCLVLKFYASHFGFAVDLLSMLFKGNMTPRTKQTIEMNKNKRMKHRVLWFVGHRKTTDRVLEELYKRNIRPRILRNSLLRRDFRHYCNGQILNMNKSKFKDAKRKMVSEWLKAR</sequence>
<protein>
    <submittedName>
        <fullName evidence="1">Uncharacterized protein</fullName>
    </submittedName>
</protein>
<reference evidence="1" key="1">
    <citation type="submission" date="2020-03" db="EMBL/GenBank/DDBJ databases">
        <title>The deep terrestrial virosphere.</title>
        <authorList>
            <person name="Holmfeldt K."/>
            <person name="Nilsson E."/>
            <person name="Simone D."/>
            <person name="Lopez-Fernandez M."/>
            <person name="Wu X."/>
            <person name="de Brujin I."/>
            <person name="Lundin D."/>
            <person name="Andersson A."/>
            <person name="Bertilsson S."/>
            <person name="Dopson M."/>
        </authorList>
    </citation>
    <scope>NUCLEOTIDE SEQUENCE</scope>
    <source>
        <strain evidence="1">MM415B00496</strain>
    </source>
</reference>
<accession>A0A6M3J5L1</accession>
<evidence type="ECO:0000313" key="1">
    <source>
        <dbReference type="EMBL" id="QJA64465.1"/>
    </source>
</evidence>
<name>A0A6M3J5L1_9ZZZZ</name>
<proteinExistence type="predicted"/>
<organism evidence="1">
    <name type="scientific">viral metagenome</name>
    <dbReference type="NCBI Taxonomy" id="1070528"/>
    <lineage>
        <taxon>unclassified sequences</taxon>
        <taxon>metagenomes</taxon>
        <taxon>organismal metagenomes</taxon>
    </lineage>
</organism>